<name>A0A8X7S0I0_BRACI</name>
<comment type="caution">
    <text evidence="2">The sequence shown here is derived from an EMBL/GenBank/DDBJ whole genome shotgun (WGS) entry which is preliminary data.</text>
</comment>
<proteinExistence type="predicted"/>
<dbReference type="InterPro" id="IPR044730">
    <property type="entry name" value="RNase_H-like_dom_plant"/>
</dbReference>
<dbReference type="GO" id="GO:0004523">
    <property type="term" value="F:RNA-DNA hybrid ribonuclease activity"/>
    <property type="evidence" value="ECO:0007669"/>
    <property type="project" value="InterPro"/>
</dbReference>
<dbReference type="Proteomes" id="UP000886595">
    <property type="component" value="Unassembled WGS sequence"/>
</dbReference>
<dbReference type="CDD" id="cd06222">
    <property type="entry name" value="RNase_H_like"/>
    <property type="match status" value="1"/>
</dbReference>
<sequence>MEQAILLDYKQISFESDSKVLVTAIREGSAISDLHGILLDIKVLSEEFNSISFHWVNRDSIFSVDFLAKQTLNAYVSNLS</sequence>
<feature type="domain" description="RNase H type-1" evidence="1">
    <location>
        <begin position="2"/>
        <end position="70"/>
    </location>
</feature>
<dbReference type="GO" id="GO:0003676">
    <property type="term" value="F:nucleic acid binding"/>
    <property type="evidence" value="ECO:0007669"/>
    <property type="project" value="InterPro"/>
</dbReference>
<dbReference type="Gene3D" id="3.30.420.10">
    <property type="entry name" value="Ribonuclease H-like superfamily/Ribonuclease H"/>
    <property type="match status" value="1"/>
</dbReference>
<protein>
    <recommendedName>
        <fullName evidence="1">RNase H type-1 domain-containing protein</fullName>
    </recommendedName>
</protein>
<dbReference type="AlphaFoldDB" id="A0A8X7S0I0"/>
<evidence type="ECO:0000259" key="1">
    <source>
        <dbReference type="Pfam" id="PF13456"/>
    </source>
</evidence>
<dbReference type="InterPro" id="IPR036397">
    <property type="entry name" value="RNaseH_sf"/>
</dbReference>
<dbReference type="EMBL" id="JAAMPC010000008">
    <property type="protein sequence ID" value="KAG2298294.1"/>
    <property type="molecule type" value="Genomic_DNA"/>
</dbReference>
<evidence type="ECO:0000313" key="2">
    <source>
        <dbReference type="EMBL" id="KAG2298294.1"/>
    </source>
</evidence>
<dbReference type="Pfam" id="PF13456">
    <property type="entry name" value="RVT_3"/>
    <property type="match status" value="1"/>
</dbReference>
<evidence type="ECO:0000313" key="3">
    <source>
        <dbReference type="Proteomes" id="UP000886595"/>
    </source>
</evidence>
<gene>
    <name evidence="2" type="ORF">Bca52824_034766</name>
</gene>
<organism evidence="2 3">
    <name type="scientific">Brassica carinata</name>
    <name type="common">Ethiopian mustard</name>
    <name type="synonym">Abyssinian cabbage</name>
    <dbReference type="NCBI Taxonomy" id="52824"/>
    <lineage>
        <taxon>Eukaryota</taxon>
        <taxon>Viridiplantae</taxon>
        <taxon>Streptophyta</taxon>
        <taxon>Embryophyta</taxon>
        <taxon>Tracheophyta</taxon>
        <taxon>Spermatophyta</taxon>
        <taxon>Magnoliopsida</taxon>
        <taxon>eudicotyledons</taxon>
        <taxon>Gunneridae</taxon>
        <taxon>Pentapetalae</taxon>
        <taxon>rosids</taxon>
        <taxon>malvids</taxon>
        <taxon>Brassicales</taxon>
        <taxon>Brassicaceae</taxon>
        <taxon>Brassiceae</taxon>
        <taxon>Brassica</taxon>
    </lineage>
</organism>
<dbReference type="OrthoDB" id="997105at2759"/>
<keyword evidence="3" id="KW-1185">Reference proteome</keyword>
<accession>A0A8X7S0I0</accession>
<dbReference type="InterPro" id="IPR002156">
    <property type="entry name" value="RNaseH_domain"/>
</dbReference>
<reference evidence="2 3" key="1">
    <citation type="submission" date="2020-02" db="EMBL/GenBank/DDBJ databases">
        <authorList>
            <person name="Ma Q."/>
            <person name="Huang Y."/>
            <person name="Song X."/>
            <person name="Pei D."/>
        </authorList>
    </citation>
    <scope>NUCLEOTIDE SEQUENCE [LARGE SCALE GENOMIC DNA]</scope>
    <source>
        <strain evidence="2">Sxm20200214</strain>
        <tissue evidence="2">Leaf</tissue>
    </source>
</reference>